<feature type="compositionally biased region" description="Polar residues" evidence="1">
    <location>
        <begin position="334"/>
        <end position="346"/>
    </location>
</feature>
<evidence type="ECO:0000313" key="3">
    <source>
        <dbReference type="Proteomes" id="UP000046393"/>
    </source>
</evidence>
<feature type="region of interest" description="Disordered" evidence="1">
    <location>
        <begin position="278"/>
        <end position="346"/>
    </location>
</feature>
<feature type="region of interest" description="Disordered" evidence="1">
    <location>
        <begin position="229"/>
        <end position="258"/>
    </location>
</feature>
<keyword evidence="2" id="KW-0732">Signal</keyword>
<name>A0A0N5A927_9BILA</name>
<feature type="chain" id="PRO_5005892941" evidence="2">
    <location>
        <begin position="20"/>
        <end position="346"/>
    </location>
</feature>
<keyword evidence="3" id="KW-1185">Reference proteome</keyword>
<evidence type="ECO:0000256" key="2">
    <source>
        <dbReference type="SAM" id="SignalP"/>
    </source>
</evidence>
<reference evidence="4" key="1">
    <citation type="submission" date="2017-02" db="UniProtKB">
        <authorList>
            <consortium name="WormBaseParasite"/>
        </authorList>
    </citation>
    <scope>IDENTIFICATION</scope>
</reference>
<dbReference type="Proteomes" id="UP000046393">
    <property type="component" value="Unplaced"/>
</dbReference>
<dbReference type="WBParaSite" id="SMUV_0000059201-mRNA-1">
    <property type="protein sequence ID" value="SMUV_0000059201-mRNA-1"/>
    <property type="gene ID" value="SMUV_0000059201"/>
</dbReference>
<feature type="signal peptide" evidence="2">
    <location>
        <begin position="1"/>
        <end position="19"/>
    </location>
</feature>
<evidence type="ECO:0000256" key="1">
    <source>
        <dbReference type="SAM" id="MobiDB-lite"/>
    </source>
</evidence>
<evidence type="ECO:0000313" key="4">
    <source>
        <dbReference type="WBParaSite" id="SMUV_0000059201-mRNA-1"/>
    </source>
</evidence>
<accession>A0A0N5A927</accession>
<sequence>MVILLICALLLQAPSLTLACFGLGGGCCQPTETCAPSVPPCPAPSASYSQVPVPQPCVSQPCPTGSSYGSSYSGSYSAPASSYSAPGSSYGASYGASAPNYAAASNYALTGAQYGLTKTASFLGGASATGISSSASSFASGNSPVVRKVVTMQKSLPETKLTIEEGEKPESIEIIETEPEKSLTDTESQTNSVVETVPEETIKKANIDGETSQAKTQTPVPIVILPLSTSTSAPASETAATAETAPGEETPLSSEYQSSIDSAYEEIASEEEALKKQVKGLSKADKETEITTVPDSEHEHNEELVATSKEPEKPATLIESYQGYYQEPTAEPVPQSQEQSMASYPA</sequence>
<feature type="compositionally biased region" description="Basic and acidic residues" evidence="1">
    <location>
        <begin position="282"/>
        <end position="313"/>
    </location>
</feature>
<protein>
    <submittedName>
        <fullName evidence="4">VM domain-containing protein</fullName>
    </submittedName>
</protein>
<organism evidence="3 4">
    <name type="scientific">Syphacia muris</name>
    <dbReference type="NCBI Taxonomy" id="451379"/>
    <lineage>
        <taxon>Eukaryota</taxon>
        <taxon>Metazoa</taxon>
        <taxon>Ecdysozoa</taxon>
        <taxon>Nematoda</taxon>
        <taxon>Chromadorea</taxon>
        <taxon>Rhabditida</taxon>
        <taxon>Spirurina</taxon>
        <taxon>Oxyuridomorpha</taxon>
        <taxon>Oxyuroidea</taxon>
        <taxon>Oxyuridae</taxon>
        <taxon>Syphacia</taxon>
    </lineage>
</organism>
<dbReference type="AlphaFoldDB" id="A0A0N5A927"/>
<proteinExistence type="predicted"/>